<dbReference type="VEuPathDB" id="VectorBase:GPPI045243"/>
<dbReference type="EMBL" id="JXJN01023210">
    <property type="status" value="NOT_ANNOTATED_CDS"/>
    <property type="molecule type" value="Genomic_DNA"/>
</dbReference>
<accession>A0A1B0BZN2</accession>
<reference evidence="2" key="1">
    <citation type="submission" date="2015-01" db="EMBL/GenBank/DDBJ databases">
        <authorList>
            <person name="Aksoy S."/>
            <person name="Warren W."/>
            <person name="Wilson R.K."/>
        </authorList>
    </citation>
    <scope>NUCLEOTIDE SEQUENCE [LARGE SCALE GENOMIC DNA]</scope>
    <source>
        <strain evidence="2">IAEA</strain>
    </source>
</reference>
<dbReference type="EMBL" id="JXJN01023209">
    <property type="status" value="NOT_ANNOTATED_CDS"/>
    <property type="molecule type" value="Genomic_DNA"/>
</dbReference>
<protein>
    <submittedName>
        <fullName evidence="1">Uncharacterized protein</fullName>
    </submittedName>
</protein>
<name>A0A1B0BZN2_9MUSC</name>
<dbReference type="AlphaFoldDB" id="A0A1B0BZN2"/>
<evidence type="ECO:0000313" key="2">
    <source>
        <dbReference type="Proteomes" id="UP000092460"/>
    </source>
</evidence>
<dbReference type="EnsemblMetazoa" id="GPPI045243-RA">
    <property type="protein sequence ID" value="GPPI045243-PA"/>
    <property type="gene ID" value="GPPI045243"/>
</dbReference>
<reference evidence="1" key="2">
    <citation type="submission" date="2020-05" db="UniProtKB">
        <authorList>
            <consortium name="EnsemblMetazoa"/>
        </authorList>
    </citation>
    <scope>IDENTIFICATION</scope>
    <source>
        <strain evidence="1">IAEA</strain>
    </source>
</reference>
<proteinExistence type="predicted"/>
<evidence type="ECO:0000313" key="1">
    <source>
        <dbReference type="EnsemblMetazoa" id="GPPI045243-PA"/>
    </source>
</evidence>
<sequence length="106" mass="11280">MKTAATAAKMFEPLDVWETVLTATVELPTTYDDKETPIGEFGKGLNILVLALPIMFKAGEAVSGRRAAAAPADPPAIVLDGSTGASVKPQLFLIVLTYGQNFMRKL</sequence>
<keyword evidence="2" id="KW-1185">Reference proteome</keyword>
<dbReference type="Proteomes" id="UP000092460">
    <property type="component" value="Unassembled WGS sequence"/>
</dbReference>
<organism evidence="1 2">
    <name type="scientific">Glossina palpalis gambiensis</name>
    <dbReference type="NCBI Taxonomy" id="67801"/>
    <lineage>
        <taxon>Eukaryota</taxon>
        <taxon>Metazoa</taxon>
        <taxon>Ecdysozoa</taxon>
        <taxon>Arthropoda</taxon>
        <taxon>Hexapoda</taxon>
        <taxon>Insecta</taxon>
        <taxon>Pterygota</taxon>
        <taxon>Neoptera</taxon>
        <taxon>Endopterygota</taxon>
        <taxon>Diptera</taxon>
        <taxon>Brachycera</taxon>
        <taxon>Muscomorpha</taxon>
        <taxon>Hippoboscoidea</taxon>
        <taxon>Glossinidae</taxon>
        <taxon>Glossina</taxon>
    </lineage>
</organism>